<dbReference type="eggNOG" id="KOG2533">
    <property type="taxonomic scope" value="Eukaryota"/>
</dbReference>
<evidence type="ECO:0000256" key="4">
    <source>
        <dbReference type="ARBA" id="ARBA00022989"/>
    </source>
</evidence>
<comment type="subcellular location">
    <subcellularLocation>
        <location evidence="1">Membrane</location>
        <topology evidence="1">Multi-pass membrane protein</topology>
    </subcellularLocation>
</comment>
<evidence type="ECO:0008006" key="9">
    <source>
        <dbReference type="Google" id="ProtNLM"/>
    </source>
</evidence>
<dbReference type="InterPro" id="IPR036259">
    <property type="entry name" value="MFS_trans_sf"/>
</dbReference>
<dbReference type="Proteomes" id="UP000054988">
    <property type="component" value="Unassembled WGS sequence"/>
</dbReference>
<feature type="transmembrane region" description="Helical" evidence="6">
    <location>
        <begin position="33"/>
        <end position="50"/>
    </location>
</feature>
<feature type="transmembrane region" description="Helical" evidence="6">
    <location>
        <begin position="95"/>
        <end position="113"/>
    </location>
</feature>
<evidence type="ECO:0000256" key="6">
    <source>
        <dbReference type="SAM" id="Phobius"/>
    </source>
</evidence>
<dbReference type="Gene3D" id="1.20.1250.20">
    <property type="entry name" value="MFS general substrate transporter like domains"/>
    <property type="match status" value="1"/>
</dbReference>
<feature type="transmembrane region" description="Helical" evidence="6">
    <location>
        <begin position="119"/>
        <end position="138"/>
    </location>
</feature>
<reference evidence="7 8" key="1">
    <citation type="submission" date="2015-12" db="EMBL/GenBank/DDBJ databases">
        <title>Draft genome sequence of Moniliophthora roreri, the causal agent of frosty pod rot of cacao.</title>
        <authorList>
            <person name="Aime M.C."/>
            <person name="Diaz-Valderrama J.R."/>
            <person name="Kijpornyongpan T."/>
            <person name="Phillips-Mora W."/>
        </authorList>
    </citation>
    <scope>NUCLEOTIDE SEQUENCE [LARGE SCALE GENOMIC DNA]</scope>
    <source>
        <strain evidence="7 8">MCA 2952</strain>
    </source>
</reference>
<dbReference type="EMBL" id="LATX01002388">
    <property type="protein sequence ID" value="KTB30351.1"/>
    <property type="molecule type" value="Genomic_DNA"/>
</dbReference>
<dbReference type="PANTHER" id="PTHR43791:SF48">
    <property type="entry name" value="TRANSPORTER, PUTATIVE (AFU_ORTHOLOGUE AFUA_4G01000)-RELATED"/>
    <property type="match status" value="1"/>
</dbReference>
<accession>A0A0W0F221</accession>
<gene>
    <name evidence="7" type="ORF">WG66_17109</name>
</gene>
<evidence type="ECO:0000313" key="7">
    <source>
        <dbReference type="EMBL" id="KTB30351.1"/>
    </source>
</evidence>
<proteinExistence type="predicted"/>
<evidence type="ECO:0000313" key="8">
    <source>
        <dbReference type="Proteomes" id="UP000054988"/>
    </source>
</evidence>
<evidence type="ECO:0000256" key="3">
    <source>
        <dbReference type="ARBA" id="ARBA00022692"/>
    </source>
</evidence>
<feature type="transmembrane region" description="Helical" evidence="6">
    <location>
        <begin position="359"/>
        <end position="378"/>
    </location>
</feature>
<evidence type="ECO:0000256" key="2">
    <source>
        <dbReference type="ARBA" id="ARBA00022448"/>
    </source>
</evidence>
<dbReference type="InterPro" id="IPR011701">
    <property type="entry name" value="MFS"/>
</dbReference>
<evidence type="ECO:0000256" key="1">
    <source>
        <dbReference type="ARBA" id="ARBA00004141"/>
    </source>
</evidence>
<feature type="transmembrane region" description="Helical" evidence="6">
    <location>
        <begin position="300"/>
        <end position="320"/>
    </location>
</feature>
<evidence type="ECO:0000256" key="5">
    <source>
        <dbReference type="ARBA" id="ARBA00023136"/>
    </source>
</evidence>
<feature type="transmembrane region" description="Helical" evidence="6">
    <location>
        <begin position="233"/>
        <end position="252"/>
    </location>
</feature>
<dbReference type="AlphaFoldDB" id="A0A0W0F221"/>
<dbReference type="GO" id="GO:0016020">
    <property type="term" value="C:membrane"/>
    <property type="evidence" value="ECO:0007669"/>
    <property type="project" value="UniProtKB-SubCell"/>
</dbReference>
<dbReference type="Pfam" id="PF07690">
    <property type="entry name" value="MFS_1"/>
    <property type="match status" value="1"/>
</dbReference>
<feature type="transmembrane region" description="Helical" evidence="6">
    <location>
        <begin position="456"/>
        <end position="476"/>
    </location>
</feature>
<name>A0A0W0F221_MONRR</name>
<feature type="transmembrane region" description="Helical" evidence="6">
    <location>
        <begin position="390"/>
        <end position="411"/>
    </location>
</feature>
<keyword evidence="5 6" id="KW-0472">Membrane</keyword>
<keyword evidence="4 6" id="KW-1133">Transmembrane helix</keyword>
<keyword evidence="2" id="KW-0813">Transport</keyword>
<dbReference type="PANTHER" id="PTHR43791">
    <property type="entry name" value="PERMEASE-RELATED"/>
    <property type="match status" value="1"/>
</dbReference>
<dbReference type="SUPFAM" id="SSF103473">
    <property type="entry name" value="MFS general substrate transporter"/>
    <property type="match status" value="1"/>
</dbReference>
<organism evidence="7 8">
    <name type="scientific">Moniliophthora roreri</name>
    <name type="common">Frosty pod rot fungus</name>
    <name type="synonym">Monilia roreri</name>
    <dbReference type="NCBI Taxonomy" id="221103"/>
    <lineage>
        <taxon>Eukaryota</taxon>
        <taxon>Fungi</taxon>
        <taxon>Dikarya</taxon>
        <taxon>Basidiomycota</taxon>
        <taxon>Agaricomycotina</taxon>
        <taxon>Agaricomycetes</taxon>
        <taxon>Agaricomycetidae</taxon>
        <taxon>Agaricales</taxon>
        <taxon>Marasmiineae</taxon>
        <taxon>Marasmiaceae</taxon>
        <taxon>Moniliophthora</taxon>
    </lineage>
</organism>
<keyword evidence="3 6" id="KW-0812">Transmembrane</keyword>
<sequence length="512" mass="56143">MTDRADSIAEKSSGNFSLPLIDPEKENRLRRKLDLIVLPIATLCYALNFLDRGNIGNARSAGLVTDLGLHTYDFNIGTSLYYVTYLIFEIPLALLIKRVGFIVVPISSAVFFLSIDKRLMAYSSILMFGLVTLGTAFIDGRGGFYATRVLLGLTEAASMPGISYLLTRYYRRNELTSRVGCFMLIAAGSAGGCKPLEHTIVDSGPYEQLLVGGLLAAGLLRGQIGSRSSWQNIFLIEGIITIAIGLVLIPIFPTDPERTRILNEEERRLAIARMYADQPQIKDTKEGVNRSLVKRGILDVTTLTCVWLYIGLGIFLPSILKLNYPEASTVRIQLLVVPIYATATIVALLFTIGCIKLRMHWPFSVTGGLMTIVGYSIWISTDSTAKQSRYAACFLNLTGGFINGPVVLGWAASNASPDTIRAMVGAVVSGLGGIGSIAGIWAYIQTDAPTGYHKGNSFNLAMASSLCVGALGLLFYQRRENWKRDLGARDYRLQQENVEQLGNLHPSFRYIY</sequence>
<feature type="transmembrane region" description="Helical" evidence="6">
    <location>
        <begin position="332"/>
        <end position="352"/>
    </location>
</feature>
<comment type="caution">
    <text evidence="7">The sequence shown here is derived from an EMBL/GenBank/DDBJ whole genome shotgun (WGS) entry which is preliminary data.</text>
</comment>
<dbReference type="GO" id="GO:0022857">
    <property type="term" value="F:transmembrane transporter activity"/>
    <property type="evidence" value="ECO:0007669"/>
    <property type="project" value="InterPro"/>
</dbReference>
<feature type="transmembrane region" description="Helical" evidence="6">
    <location>
        <begin position="145"/>
        <end position="166"/>
    </location>
</feature>
<protein>
    <recommendedName>
        <fullName evidence="9">Major facilitator superfamily (MFS) profile domain-containing protein</fullName>
    </recommendedName>
</protein>
<feature type="transmembrane region" description="Helical" evidence="6">
    <location>
        <begin position="423"/>
        <end position="444"/>
    </location>
</feature>